<sequence>MDIVMRLLFPCMLIGLNVCSQRMFALAVTPDVTSVEDNASQAGGDITLDFSAEKLDSRIEVCNRLTGITRYFVKPGVSGKITSVSVNGHTQHFTDASRAVGTVLCAAPFNNAFTVQFSDNTSVEFTVTSDGISNAKGNSKASSGPKKGTVVQKKSAMRGAASGKRRAPSPVAKGGQENASSANQRKPNNQNPPQSQSNSTVPNATGNVATKPANVHASGTKNLGRNAEGGKHAGHVNNEASKTQISDSTQPHAPTSGSDATAATGIATPGKSMASDETVPARNQRDGHSSESRLRAHGTSSSNTNSGKSVFQMMNFNTLAEASAEPTKDTASAPSDTTDSPNSNITPPSDDNETVQQPQIQKITMTLGTQDPNILEDYLGEIPCYKAKEGYVINNLIIDGKLRPIGGYGTKEAVLCVVADGANYHIVVRTLYGHHWRDTYLSKINDGEILRDVRIRNKFANLNYSALFNSASRGPSSKQQTKDETNFSFNGRGNASLKPSGINSTVYTLETVEAGYRKKSQQIAFIDGMIKTPEGMNMIHMNTKEMDEGNFLIVSYRGDNVINHTKYVEDSTPGTYKKSKYLSSNDYDVELSIMCFDLSPKARLALLDTEQIESSAILYGFPIQKYENMSFINIPKQAMDTIVLLRSHEVLLKGNETHTVVLAVNNNGNSAQITSEKDGIVKRVTVTSQGEGKDAVVVSSA</sequence>
<organism evidence="3 4">
    <name type="scientific">Babesia divergens</name>
    <dbReference type="NCBI Taxonomy" id="32595"/>
    <lineage>
        <taxon>Eukaryota</taxon>
        <taxon>Sar</taxon>
        <taxon>Alveolata</taxon>
        <taxon>Apicomplexa</taxon>
        <taxon>Aconoidasida</taxon>
        <taxon>Piroplasmida</taxon>
        <taxon>Babesiidae</taxon>
        <taxon>Babesia</taxon>
    </lineage>
</organism>
<feature type="compositionally biased region" description="Low complexity" evidence="1">
    <location>
        <begin position="187"/>
        <end position="199"/>
    </location>
</feature>
<reference evidence="3" key="1">
    <citation type="journal article" date="2014" name="Nucleic Acids Res.">
        <title>The evolutionary dynamics of variant antigen genes in Babesia reveal a history of genomic innovation underlying host-parasite interaction.</title>
        <authorList>
            <person name="Jackson A.P."/>
            <person name="Otto T.D."/>
            <person name="Darby A."/>
            <person name="Ramaprasad A."/>
            <person name="Xia D."/>
            <person name="Echaide I.E."/>
            <person name="Farber M."/>
            <person name="Gahlot S."/>
            <person name="Gamble J."/>
            <person name="Gupta D."/>
            <person name="Gupta Y."/>
            <person name="Jackson L."/>
            <person name="Malandrin L."/>
            <person name="Malas T.B."/>
            <person name="Moussa E."/>
            <person name="Nair M."/>
            <person name="Reid A.J."/>
            <person name="Sanders M."/>
            <person name="Sharma J."/>
            <person name="Tracey A."/>
            <person name="Quail M.A."/>
            <person name="Weir W."/>
            <person name="Wastling J.M."/>
            <person name="Hall N."/>
            <person name="Willadsen P."/>
            <person name="Lingelbach K."/>
            <person name="Shiels B."/>
            <person name="Tait A."/>
            <person name="Berriman M."/>
            <person name="Allred D.R."/>
            <person name="Pain A."/>
        </authorList>
    </citation>
    <scope>NUCLEOTIDE SEQUENCE</scope>
    <source>
        <strain evidence="3">1802A</strain>
    </source>
</reference>
<feature type="compositionally biased region" description="Polar residues" evidence="1">
    <location>
        <begin position="130"/>
        <end position="142"/>
    </location>
</feature>
<evidence type="ECO:0000256" key="2">
    <source>
        <dbReference type="SAM" id="SignalP"/>
    </source>
</evidence>
<feature type="chain" id="PRO_5042171290" evidence="2">
    <location>
        <begin position="28"/>
        <end position="701"/>
    </location>
</feature>
<dbReference type="Proteomes" id="UP001195914">
    <property type="component" value="Unassembled WGS sequence"/>
</dbReference>
<accession>A0AAD9G6P0</accession>
<feature type="compositionally biased region" description="Polar residues" evidence="1">
    <location>
        <begin position="238"/>
        <end position="261"/>
    </location>
</feature>
<dbReference type="EMBL" id="JAHBMH010000073">
    <property type="protein sequence ID" value="KAK1932815.1"/>
    <property type="molecule type" value="Genomic_DNA"/>
</dbReference>
<gene>
    <name evidence="3" type="ORF">X943_000928</name>
</gene>
<comment type="caution">
    <text evidence="3">The sequence shown here is derived from an EMBL/GenBank/DDBJ whole genome shotgun (WGS) entry which is preliminary data.</text>
</comment>
<keyword evidence="4" id="KW-1185">Reference proteome</keyword>
<reference evidence="3" key="2">
    <citation type="submission" date="2021-05" db="EMBL/GenBank/DDBJ databases">
        <authorList>
            <person name="Pain A."/>
        </authorList>
    </citation>
    <scope>NUCLEOTIDE SEQUENCE</scope>
    <source>
        <strain evidence="3">1802A</strain>
    </source>
</reference>
<proteinExistence type="predicted"/>
<feature type="compositionally biased region" description="Polar residues" evidence="1">
    <location>
        <begin position="177"/>
        <end position="186"/>
    </location>
</feature>
<feature type="region of interest" description="Disordered" evidence="1">
    <location>
        <begin position="471"/>
        <end position="492"/>
    </location>
</feature>
<evidence type="ECO:0000313" key="3">
    <source>
        <dbReference type="EMBL" id="KAK1932815.1"/>
    </source>
</evidence>
<feature type="compositionally biased region" description="Low complexity" evidence="1">
    <location>
        <begin position="298"/>
        <end position="307"/>
    </location>
</feature>
<feature type="compositionally biased region" description="Polar residues" evidence="1">
    <location>
        <begin position="329"/>
        <end position="357"/>
    </location>
</feature>
<feature type="region of interest" description="Disordered" evidence="1">
    <location>
        <begin position="322"/>
        <end position="357"/>
    </location>
</feature>
<feature type="compositionally biased region" description="Basic and acidic residues" evidence="1">
    <location>
        <begin position="283"/>
        <end position="294"/>
    </location>
</feature>
<evidence type="ECO:0000256" key="1">
    <source>
        <dbReference type="SAM" id="MobiDB-lite"/>
    </source>
</evidence>
<keyword evidence="2" id="KW-0732">Signal</keyword>
<feature type="signal peptide" evidence="2">
    <location>
        <begin position="1"/>
        <end position="27"/>
    </location>
</feature>
<evidence type="ECO:0000313" key="4">
    <source>
        <dbReference type="Proteomes" id="UP001195914"/>
    </source>
</evidence>
<protein>
    <submittedName>
        <fullName evidence="3">Membrane protein</fullName>
    </submittedName>
</protein>
<feature type="region of interest" description="Disordered" evidence="1">
    <location>
        <begin position="130"/>
        <end position="308"/>
    </location>
</feature>
<name>A0AAD9G6P0_BABDI</name>
<dbReference type="AlphaFoldDB" id="A0AAD9G6P0"/>